<dbReference type="InterPro" id="IPR025238">
    <property type="entry name" value="DUF4184"/>
</dbReference>
<sequence>MVPATIPSHQAAVLPLKVRFPSRFDGVALVIGSAAPDIGYVLAGIAEPSSHAWHSLIWFHLPVVVALTWVVRRAAPTVAAHLPGSLRDYGVLGTVRHPLAVTAYSVVLGALTHQLWDALTHPYVLFLSPSSYLPAMHATAFGALPWWRVVHLLSELVGMVVTVAFVVHVGRRRLLVAWHGPAPALATRPFVFWPAAVLSSVALAVGSTQLPGNDIGIWVVGARWLGAVVLGLLLAAAVTRAAWTRDSARAAPPGRGT</sequence>
<keyword evidence="1" id="KW-1133">Transmembrane helix</keyword>
<evidence type="ECO:0000313" key="3">
    <source>
        <dbReference type="Proteomes" id="UP000182486"/>
    </source>
</evidence>
<comment type="caution">
    <text evidence="2">The sequence shown here is derived from an EMBL/GenBank/DDBJ whole genome shotgun (WGS) entry which is preliminary data.</text>
</comment>
<name>A0A1K0FQ73_9ACTN</name>
<feature type="transmembrane region" description="Helical" evidence="1">
    <location>
        <begin position="215"/>
        <end position="239"/>
    </location>
</feature>
<accession>A0A1K0FQ73</accession>
<protein>
    <recommendedName>
        <fullName evidence="4">DUF4184 family protein</fullName>
    </recommendedName>
</protein>
<dbReference type="Proteomes" id="UP000182486">
    <property type="component" value="Unassembled WGS sequence"/>
</dbReference>
<feature type="transmembrane region" description="Helical" evidence="1">
    <location>
        <begin position="150"/>
        <end position="169"/>
    </location>
</feature>
<dbReference type="EMBL" id="MEIA01000072">
    <property type="protein sequence ID" value="OJF14991.1"/>
    <property type="molecule type" value="Genomic_DNA"/>
</dbReference>
<keyword evidence="3" id="KW-1185">Reference proteome</keyword>
<evidence type="ECO:0008006" key="4">
    <source>
        <dbReference type="Google" id="ProtNLM"/>
    </source>
</evidence>
<gene>
    <name evidence="2" type="ORF">BG844_06820</name>
</gene>
<keyword evidence="1" id="KW-0472">Membrane</keyword>
<proteinExistence type="predicted"/>
<feature type="transmembrane region" description="Helical" evidence="1">
    <location>
        <begin position="190"/>
        <end position="209"/>
    </location>
</feature>
<dbReference type="AlphaFoldDB" id="A0A1K0FQ73"/>
<evidence type="ECO:0000256" key="1">
    <source>
        <dbReference type="SAM" id="Phobius"/>
    </source>
</evidence>
<reference evidence="2 3" key="1">
    <citation type="submission" date="2016-09" db="EMBL/GenBank/DDBJ databases">
        <title>Couchioplanes caeruleus draft genome sequence.</title>
        <authorList>
            <person name="Sheehan J."/>
            <person name="Caffrey P."/>
        </authorList>
    </citation>
    <scope>NUCLEOTIDE SEQUENCE [LARGE SCALE GENOMIC DNA]</scope>
    <source>
        <strain evidence="2 3">DSM 43634</strain>
    </source>
</reference>
<dbReference type="Pfam" id="PF13803">
    <property type="entry name" value="DUF4184"/>
    <property type="match status" value="1"/>
</dbReference>
<keyword evidence="1" id="KW-0812">Transmembrane</keyword>
<evidence type="ECO:0000313" key="2">
    <source>
        <dbReference type="EMBL" id="OJF14991.1"/>
    </source>
</evidence>
<organism evidence="2 3">
    <name type="scientific">Couchioplanes caeruleus subsp. caeruleus</name>
    <dbReference type="NCBI Taxonomy" id="56427"/>
    <lineage>
        <taxon>Bacteria</taxon>
        <taxon>Bacillati</taxon>
        <taxon>Actinomycetota</taxon>
        <taxon>Actinomycetes</taxon>
        <taxon>Micromonosporales</taxon>
        <taxon>Micromonosporaceae</taxon>
        <taxon>Couchioplanes</taxon>
    </lineage>
</organism>